<dbReference type="GO" id="GO:0051015">
    <property type="term" value="F:actin filament binding"/>
    <property type="evidence" value="ECO:0007669"/>
    <property type="project" value="TreeGrafter"/>
</dbReference>
<dbReference type="GO" id="GO:0005938">
    <property type="term" value="C:cell cortex"/>
    <property type="evidence" value="ECO:0007669"/>
    <property type="project" value="TreeGrafter"/>
</dbReference>
<dbReference type="Pfam" id="PF00612">
    <property type="entry name" value="IQ"/>
    <property type="match status" value="1"/>
</dbReference>
<comment type="caution">
    <text evidence="2">The sequence shown here is derived from an EMBL/GenBank/DDBJ whole genome shotgun (WGS) entry which is preliminary data.</text>
</comment>
<dbReference type="InterPro" id="IPR001936">
    <property type="entry name" value="RasGAP_dom"/>
</dbReference>
<dbReference type="PROSITE" id="PS50096">
    <property type="entry name" value="IQ"/>
    <property type="match status" value="3"/>
</dbReference>
<dbReference type="InterPro" id="IPR008936">
    <property type="entry name" value="Rho_GTPase_activation_prot"/>
</dbReference>
<dbReference type="Gene3D" id="1.10.506.10">
    <property type="entry name" value="GTPase Activation - p120gap, domain 1"/>
    <property type="match status" value="1"/>
</dbReference>
<dbReference type="PANTHER" id="PTHR14149:SF14">
    <property type="entry name" value="CALPONIN-HOMOLOGY (CH) DOMAIN-CONTAINING PROTEIN"/>
    <property type="match status" value="1"/>
</dbReference>
<dbReference type="OrthoDB" id="775356at2759"/>
<dbReference type="GO" id="GO:1903479">
    <property type="term" value="P:mitotic actomyosin contractile ring assembly actin filament organization"/>
    <property type="evidence" value="ECO:0007669"/>
    <property type="project" value="TreeGrafter"/>
</dbReference>
<evidence type="ECO:0000313" key="2">
    <source>
        <dbReference type="EMBL" id="KAH9369842.1"/>
    </source>
</evidence>
<gene>
    <name evidence="2" type="ORF">HPB48_004032</name>
</gene>
<evidence type="ECO:0000313" key="3">
    <source>
        <dbReference type="Proteomes" id="UP000821853"/>
    </source>
</evidence>
<sequence length="516" mass="59746">MCIGLAIVNVDVCYQVEEAVHGCLEFLKIEKLFCGDDGAVSKAYMRDLRAIFLEIRHRECVGDAPIEWFSYVVRPGLFLNLNVVQCLGEWSTSPKADPDYFLSLDDVQSAVVRVYERLERSCLMTERTLLLTRLQAHTRGLLVRRVVQDRYPFYMKHIKEIVHLQSRFRAIRQRRRYCKTLYELEVLAPFVVRLQSYARAYLARKTFKDRRDGHEDVTIVPYQCRAKAVIRDYRLLIDGEPSVPVLRKFWHMLDISEHDLSAEMELQWVKGKVVPTIRRNQDVEKEAFDMDIRIGLLVRSCITLQDVKGHDGRRESALAAVKSDWLQSTSGGLTALSRRSRERLEAYQHLFYLLQVHPHYLGKLIALMPVHATNNFVESMVYSVYNYGSSPRDEYLLLRLFRFALQEEVGSKLSKPTDILRDNPLVIRMAIGFVRTRGGHNCLEQLLSPLVRDALEDWELNIDLNPVDIYKKWVNERETTSSKPGGLSYDVAEEQAVQHTAVCKTLHTSIRAVPRD</sequence>
<dbReference type="PROSITE" id="PS50018">
    <property type="entry name" value="RAS_GTPASE_ACTIV_2"/>
    <property type="match status" value="1"/>
</dbReference>
<keyword evidence="3" id="KW-1185">Reference proteome</keyword>
<reference evidence="2 3" key="1">
    <citation type="journal article" date="2020" name="Cell">
        <title>Large-Scale Comparative Analyses of Tick Genomes Elucidate Their Genetic Diversity and Vector Capacities.</title>
        <authorList>
            <consortium name="Tick Genome and Microbiome Consortium (TIGMIC)"/>
            <person name="Jia N."/>
            <person name="Wang J."/>
            <person name="Shi W."/>
            <person name="Du L."/>
            <person name="Sun Y."/>
            <person name="Zhan W."/>
            <person name="Jiang J.F."/>
            <person name="Wang Q."/>
            <person name="Zhang B."/>
            <person name="Ji P."/>
            <person name="Bell-Sakyi L."/>
            <person name="Cui X.M."/>
            <person name="Yuan T.T."/>
            <person name="Jiang B.G."/>
            <person name="Yang W.F."/>
            <person name="Lam T.T."/>
            <person name="Chang Q.C."/>
            <person name="Ding S.J."/>
            <person name="Wang X.J."/>
            <person name="Zhu J.G."/>
            <person name="Ruan X.D."/>
            <person name="Zhao L."/>
            <person name="Wei J.T."/>
            <person name="Ye R.Z."/>
            <person name="Que T.C."/>
            <person name="Du C.H."/>
            <person name="Zhou Y.H."/>
            <person name="Cheng J.X."/>
            <person name="Dai P.F."/>
            <person name="Guo W.B."/>
            <person name="Han X.H."/>
            <person name="Huang E.J."/>
            <person name="Li L.F."/>
            <person name="Wei W."/>
            <person name="Gao Y.C."/>
            <person name="Liu J.Z."/>
            <person name="Shao H.Z."/>
            <person name="Wang X."/>
            <person name="Wang C.C."/>
            <person name="Yang T.C."/>
            <person name="Huo Q.B."/>
            <person name="Li W."/>
            <person name="Chen H.Y."/>
            <person name="Chen S.E."/>
            <person name="Zhou L.G."/>
            <person name="Ni X.B."/>
            <person name="Tian J.H."/>
            <person name="Sheng Y."/>
            <person name="Liu T."/>
            <person name="Pan Y.S."/>
            <person name="Xia L.Y."/>
            <person name="Li J."/>
            <person name="Zhao F."/>
            <person name="Cao W.C."/>
        </authorList>
    </citation>
    <scope>NUCLEOTIDE SEQUENCE [LARGE SCALE GENOMIC DNA]</scope>
    <source>
        <strain evidence="2">HaeL-2018</strain>
    </source>
</reference>
<proteinExistence type="predicted"/>
<organism evidence="2 3">
    <name type="scientific">Haemaphysalis longicornis</name>
    <name type="common">Bush tick</name>
    <dbReference type="NCBI Taxonomy" id="44386"/>
    <lineage>
        <taxon>Eukaryota</taxon>
        <taxon>Metazoa</taxon>
        <taxon>Ecdysozoa</taxon>
        <taxon>Arthropoda</taxon>
        <taxon>Chelicerata</taxon>
        <taxon>Arachnida</taxon>
        <taxon>Acari</taxon>
        <taxon>Parasitiformes</taxon>
        <taxon>Ixodida</taxon>
        <taxon>Ixodoidea</taxon>
        <taxon>Ixodidae</taxon>
        <taxon>Haemaphysalinae</taxon>
        <taxon>Haemaphysalis</taxon>
    </lineage>
</organism>
<feature type="domain" description="Ras-GAP" evidence="1">
    <location>
        <begin position="392"/>
        <end position="516"/>
    </location>
</feature>
<name>A0A9J6G2V5_HAELO</name>
<dbReference type="SUPFAM" id="SSF48350">
    <property type="entry name" value="GTPase activation domain, GAP"/>
    <property type="match status" value="1"/>
</dbReference>
<accession>A0A9J6G2V5</accession>
<evidence type="ECO:0000259" key="1">
    <source>
        <dbReference type="PROSITE" id="PS50018"/>
    </source>
</evidence>
<protein>
    <recommendedName>
        <fullName evidence="1">Ras-GAP domain-containing protein</fullName>
    </recommendedName>
</protein>
<dbReference type="GO" id="GO:0005516">
    <property type="term" value="F:calmodulin binding"/>
    <property type="evidence" value="ECO:0007669"/>
    <property type="project" value="TreeGrafter"/>
</dbReference>
<dbReference type="SMART" id="SM00015">
    <property type="entry name" value="IQ"/>
    <property type="match status" value="3"/>
</dbReference>
<dbReference type="GO" id="GO:0005096">
    <property type="term" value="F:GTPase activator activity"/>
    <property type="evidence" value="ECO:0007669"/>
    <property type="project" value="TreeGrafter"/>
</dbReference>
<dbReference type="VEuPathDB" id="VectorBase:HLOH_052127"/>
<dbReference type="PANTHER" id="PTHR14149">
    <property type="entry name" value="RAS GTPASE-ACTIVATING PROTEIN WITH IQ MOTIF"/>
    <property type="match status" value="1"/>
</dbReference>
<dbReference type="EMBL" id="JABSTR010000005">
    <property type="protein sequence ID" value="KAH9369842.1"/>
    <property type="molecule type" value="Genomic_DNA"/>
</dbReference>
<dbReference type="InterPro" id="IPR000048">
    <property type="entry name" value="IQ_motif_EF-hand-BS"/>
</dbReference>
<dbReference type="Pfam" id="PF00616">
    <property type="entry name" value="RasGAP"/>
    <property type="match status" value="1"/>
</dbReference>
<dbReference type="Proteomes" id="UP000821853">
    <property type="component" value="Chromosome 3"/>
</dbReference>
<dbReference type="AlphaFoldDB" id="A0A9J6G2V5"/>
<dbReference type="OMA" id="WVNERET"/>